<dbReference type="Gene3D" id="1.10.10.10">
    <property type="entry name" value="Winged helix-like DNA-binding domain superfamily/Winged helix DNA-binding domain"/>
    <property type="match status" value="1"/>
</dbReference>
<evidence type="ECO:0000313" key="7">
    <source>
        <dbReference type="Proteomes" id="UP000183952"/>
    </source>
</evidence>
<evidence type="ECO:0000256" key="1">
    <source>
        <dbReference type="ARBA" id="ARBA00023015"/>
    </source>
</evidence>
<reference evidence="6 7" key="1">
    <citation type="submission" date="2016-11" db="EMBL/GenBank/DDBJ databases">
        <authorList>
            <person name="Jaros S."/>
            <person name="Januszkiewicz K."/>
            <person name="Wedrychowicz H."/>
        </authorList>
    </citation>
    <scope>NUCLEOTIDE SEQUENCE [LARGE SCALE GENOMIC DNA]</scope>
    <source>
        <strain evidence="6 7">DSM 3090</strain>
    </source>
</reference>
<dbReference type="InterPro" id="IPR014284">
    <property type="entry name" value="RNA_pol_sigma-70_dom"/>
</dbReference>
<keyword evidence="3" id="KW-0238">DNA-binding</keyword>
<name>A0A1M6NUT3_9CLOT</name>
<dbReference type="InterPro" id="IPR013324">
    <property type="entry name" value="RNA_pol_sigma_r3/r4-like"/>
</dbReference>
<dbReference type="GO" id="GO:0006352">
    <property type="term" value="P:DNA-templated transcription initiation"/>
    <property type="evidence" value="ECO:0007669"/>
    <property type="project" value="InterPro"/>
</dbReference>
<dbReference type="Pfam" id="PF04542">
    <property type="entry name" value="Sigma70_r2"/>
    <property type="match status" value="1"/>
</dbReference>
<dbReference type="EMBL" id="FRAD01000011">
    <property type="protein sequence ID" value="SHJ99487.1"/>
    <property type="molecule type" value="Genomic_DNA"/>
</dbReference>
<protein>
    <submittedName>
        <fullName evidence="6">RNA polymerase primary sigma factor</fullName>
    </submittedName>
</protein>
<organism evidence="6 7">
    <name type="scientific">Hathewaya proteolytica DSM 3090</name>
    <dbReference type="NCBI Taxonomy" id="1121331"/>
    <lineage>
        <taxon>Bacteria</taxon>
        <taxon>Bacillati</taxon>
        <taxon>Bacillota</taxon>
        <taxon>Clostridia</taxon>
        <taxon>Eubacteriales</taxon>
        <taxon>Clostridiaceae</taxon>
        <taxon>Hathewaya</taxon>
    </lineage>
</organism>
<dbReference type="SUPFAM" id="SSF88946">
    <property type="entry name" value="Sigma2 domain of RNA polymerase sigma factors"/>
    <property type="match status" value="1"/>
</dbReference>
<dbReference type="NCBIfam" id="TIGR02937">
    <property type="entry name" value="sigma70-ECF"/>
    <property type="match status" value="1"/>
</dbReference>
<evidence type="ECO:0000256" key="4">
    <source>
        <dbReference type="ARBA" id="ARBA00023163"/>
    </source>
</evidence>
<feature type="domain" description="RNA polymerase sigma-70" evidence="5">
    <location>
        <begin position="48"/>
        <end position="61"/>
    </location>
</feature>
<dbReference type="PROSITE" id="PS00715">
    <property type="entry name" value="SIGMA70_1"/>
    <property type="match status" value="1"/>
</dbReference>
<dbReference type="Proteomes" id="UP000183952">
    <property type="component" value="Unassembled WGS sequence"/>
</dbReference>
<evidence type="ECO:0000256" key="3">
    <source>
        <dbReference type="ARBA" id="ARBA00023125"/>
    </source>
</evidence>
<evidence type="ECO:0000256" key="2">
    <source>
        <dbReference type="ARBA" id="ARBA00023082"/>
    </source>
</evidence>
<evidence type="ECO:0000259" key="5">
    <source>
        <dbReference type="PROSITE" id="PS00715"/>
    </source>
</evidence>
<keyword evidence="4" id="KW-0804">Transcription</keyword>
<keyword evidence="1" id="KW-0805">Transcription regulation</keyword>
<keyword evidence="7" id="KW-1185">Reference proteome</keyword>
<dbReference type="PRINTS" id="PR00046">
    <property type="entry name" value="SIGMA70FCT"/>
</dbReference>
<dbReference type="InterPro" id="IPR000943">
    <property type="entry name" value="RNA_pol_sigma70"/>
</dbReference>
<keyword evidence="2" id="KW-0731">Sigma factor</keyword>
<dbReference type="Gene3D" id="1.20.120.1810">
    <property type="match status" value="1"/>
</dbReference>
<dbReference type="RefSeq" id="WP_072903471.1">
    <property type="nucleotide sequence ID" value="NZ_FRAD01000011.1"/>
</dbReference>
<evidence type="ECO:0000313" key="6">
    <source>
        <dbReference type="EMBL" id="SHJ99487.1"/>
    </source>
</evidence>
<dbReference type="GO" id="GO:0003677">
    <property type="term" value="F:DNA binding"/>
    <property type="evidence" value="ECO:0007669"/>
    <property type="project" value="UniProtKB-KW"/>
</dbReference>
<dbReference type="PANTHER" id="PTHR30603">
    <property type="entry name" value="RNA POLYMERASE SIGMA FACTOR RPO"/>
    <property type="match status" value="1"/>
</dbReference>
<dbReference type="STRING" id="1121331.SAMN02745248_01507"/>
<dbReference type="SUPFAM" id="SSF88659">
    <property type="entry name" value="Sigma3 and sigma4 domains of RNA polymerase sigma factors"/>
    <property type="match status" value="1"/>
</dbReference>
<dbReference type="InterPro" id="IPR050239">
    <property type="entry name" value="Sigma-70_RNA_pol_init_factors"/>
</dbReference>
<accession>A0A1M6NUT3</accession>
<dbReference type="InterPro" id="IPR007627">
    <property type="entry name" value="RNA_pol_sigma70_r2"/>
</dbReference>
<gene>
    <name evidence="6" type="ORF">SAMN02745248_01507</name>
</gene>
<dbReference type="InterPro" id="IPR013325">
    <property type="entry name" value="RNA_pol_sigma_r2"/>
</dbReference>
<dbReference type="GO" id="GO:0016987">
    <property type="term" value="F:sigma factor activity"/>
    <property type="evidence" value="ECO:0007669"/>
    <property type="project" value="UniProtKB-KW"/>
</dbReference>
<dbReference type="PANTHER" id="PTHR30603:SF47">
    <property type="entry name" value="RNA POLYMERASE SIGMA FACTOR SIGD, CHLOROPLASTIC"/>
    <property type="match status" value="1"/>
</dbReference>
<dbReference type="AlphaFoldDB" id="A0A1M6NUT3"/>
<sequence length="216" mass="25246">MTNEELVKQYQEGDKQALETLIDNNTGLVYKIAKNFYTEKTNSIDYEDLVQEGYLGLMKAAEMYKCDYDGRASFSTYAFQWIFQKIHRFLEQKNTNDEVSLNAPAYANDEEGCNTELMSCLDDVNYDYENVEEQVFMREIRDNIHECMNEYLSLKQRQILDLSYGIDGVRPMIDKDIGDLFGVSGSNIQAIRKYSLRKLKNSKWGMNEGRKLYEQL</sequence>
<dbReference type="InterPro" id="IPR036388">
    <property type="entry name" value="WH-like_DNA-bd_sf"/>
</dbReference>
<proteinExistence type="predicted"/>